<dbReference type="AlphaFoldDB" id="L9KHJ8"/>
<name>L9KHJ8_TUPCH</name>
<dbReference type="EMBL" id="KB320836">
    <property type="protein sequence ID" value="ELW62148.1"/>
    <property type="molecule type" value="Genomic_DNA"/>
</dbReference>
<feature type="region of interest" description="Disordered" evidence="1">
    <location>
        <begin position="107"/>
        <end position="127"/>
    </location>
</feature>
<gene>
    <name evidence="2" type="ORF">TREES_T100004231</name>
</gene>
<dbReference type="Proteomes" id="UP000011518">
    <property type="component" value="Unassembled WGS sequence"/>
</dbReference>
<organism evidence="2 3">
    <name type="scientific">Tupaia chinensis</name>
    <name type="common">Chinese tree shrew</name>
    <name type="synonym">Tupaia belangeri chinensis</name>
    <dbReference type="NCBI Taxonomy" id="246437"/>
    <lineage>
        <taxon>Eukaryota</taxon>
        <taxon>Metazoa</taxon>
        <taxon>Chordata</taxon>
        <taxon>Craniata</taxon>
        <taxon>Vertebrata</taxon>
        <taxon>Euteleostomi</taxon>
        <taxon>Mammalia</taxon>
        <taxon>Eutheria</taxon>
        <taxon>Euarchontoglires</taxon>
        <taxon>Scandentia</taxon>
        <taxon>Tupaiidae</taxon>
        <taxon>Tupaia</taxon>
    </lineage>
</organism>
<reference evidence="3" key="1">
    <citation type="submission" date="2012-07" db="EMBL/GenBank/DDBJ databases">
        <title>Genome of the Chinese tree shrew, a rising model animal genetically related to primates.</title>
        <authorList>
            <person name="Zhang G."/>
            <person name="Fan Y."/>
            <person name="Yao Y."/>
            <person name="Huang Z."/>
        </authorList>
    </citation>
    <scope>NUCLEOTIDE SEQUENCE [LARGE SCALE GENOMIC DNA]</scope>
</reference>
<protein>
    <submittedName>
        <fullName evidence="2">Uncharacterized protein</fullName>
    </submittedName>
</protein>
<keyword evidence="3" id="KW-1185">Reference proteome</keyword>
<sequence length="127" mass="13556">MSPPSGCAGMKPEGLGHFGGLGLELARQAPGLLRLRSPLREVRTNSIPFGAAPLEILGTAGSDSHIVRLPSGSDNREDSALTSEAYSDFAIMENDWRLWKSCLTSPDATENTQKAVSPTDYDSGNHE</sequence>
<evidence type="ECO:0000256" key="1">
    <source>
        <dbReference type="SAM" id="MobiDB-lite"/>
    </source>
</evidence>
<accession>L9KHJ8</accession>
<reference evidence="3" key="2">
    <citation type="journal article" date="2013" name="Nat. Commun.">
        <title>Genome of the Chinese tree shrew.</title>
        <authorList>
            <person name="Fan Y."/>
            <person name="Huang Z.Y."/>
            <person name="Cao C.C."/>
            <person name="Chen C.S."/>
            <person name="Chen Y.X."/>
            <person name="Fan D.D."/>
            <person name="He J."/>
            <person name="Hou H.L."/>
            <person name="Hu L."/>
            <person name="Hu X.T."/>
            <person name="Jiang X.T."/>
            <person name="Lai R."/>
            <person name="Lang Y.S."/>
            <person name="Liang B."/>
            <person name="Liao S.G."/>
            <person name="Mu D."/>
            <person name="Ma Y.Y."/>
            <person name="Niu Y.Y."/>
            <person name="Sun X.Q."/>
            <person name="Xia J.Q."/>
            <person name="Xiao J."/>
            <person name="Xiong Z.Q."/>
            <person name="Xu L."/>
            <person name="Yang L."/>
            <person name="Zhang Y."/>
            <person name="Zhao W."/>
            <person name="Zhao X.D."/>
            <person name="Zheng Y.T."/>
            <person name="Zhou J.M."/>
            <person name="Zhu Y.B."/>
            <person name="Zhang G.J."/>
            <person name="Wang J."/>
            <person name="Yao Y.G."/>
        </authorList>
    </citation>
    <scope>NUCLEOTIDE SEQUENCE [LARGE SCALE GENOMIC DNA]</scope>
</reference>
<dbReference type="InParanoid" id="L9KHJ8"/>
<evidence type="ECO:0000313" key="3">
    <source>
        <dbReference type="Proteomes" id="UP000011518"/>
    </source>
</evidence>
<proteinExistence type="predicted"/>
<evidence type="ECO:0000313" key="2">
    <source>
        <dbReference type="EMBL" id="ELW62148.1"/>
    </source>
</evidence>